<dbReference type="AlphaFoldDB" id="F2RJI5"/>
<evidence type="ECO:0000313" key="2">
    <source>
        <dbReference type="EMBL" id="CCA55195.1"/>
    </source>
</evidence>
<dbReference type="InterPro" id="IPR058712">
    <property type="entry name" value="SRA_ScoMcrA"/>
</dbReference>
<dbReference type="GeneID" id="51862486"/>
<dbReference type="OrthoDB" id="4939521at2"/>
<dbReference type="RefSeq" id="WP_015033113.1">
    <property type="nucleotide sequence ID" value="NC_018750.1"/>
</dbReference>
<dbReference type="InterPro" id="IPR015947">
    <property type="entry name" value="PUA-like_sf"/>
</dbReference>
<dbReference type="HOGENOM" id="CLU_603967_0_0_11"/>
<gene>
    <name evidence="2" type="ordered locus">SVEN_1908</name>
</gene>
<proteinExistence type="predicted"/>
<dbReference type="SUPFAM" id="SSF88697">
    <property type="entry name" value="PUA domain-like"/>
    <property type="match status" value="1"/>
</dbReference>
<dbReference type="Pfam" id="PF26348">
    <property type="entry name" value="SRA_ScoMcrA"/>
    <property type="match status" value="1"/>
</dbReference>
<reference evidence="2 3" key="1">
    <citation type="journal article" date="2011" name="BMC Genomics">
        <title>Genome-wide analysis of the role of GlnR in Streptomyces venezuelae provides new insights into global nitrogen regulation in actinomycetes.</title>
        <authorList>
            <person name="Pullan S.T."/>
            <person name="Bibb M.J."/>
            <person name="Merrick M."/>
        </authorList>
    </citation>
    <scope>NUCLEOTIDE SEQUENCE [LARGE SCALE GENOMIC DNA]</scope>
    <source>
        <strain evidence="3">ATCC 10712 / CBS 650.69 / DSM 40230 / JCM 4526 / NBRC 13096 / PD 04745</strain>
    </source>
</reference>
<dbReference type="STRING" id="953739.SVEN_1908"/>
<dbReference type="eggNOG" id="COG3440">
    <property type="taxonomic scope" value="Bacteria"/>
</dbReference>
<keyword evidence="3" id="KW-1185">Reference proteome</keyword>
<dbReference type="Gene3D" id="3.10.590.10">
    <property type="entry name" value="ph1033 like domains"/>
    <property type="match status" value="1"/>
</dbReference>
<accession>F2RJI5</accession>
<feature type="domain" description="ScoMcrA-like SRA" evidence="1">
    <location>
        <begin position="154"/>
        <end position="288"/>
    </location>
</feature>
<protein>
    <recommendedName>
        <fullName evidence="1">ScoMcrA-like SRA domain-containing protein</fullName>
    </recommendedName>
</protein>
<sequence>MATWLLACNQEMFELDRYRQDGHSLRSWSVGRHLKELAAGDQFVMWVTGPRGGLVGRGRITGVPTQQPSAPDEYWQQDPGTRWYAPLVMDEWLAQPIPRQRFKEDPRFGERSPLGTLFASNPHRVTEEQWSAFEEAFTDGQVMDTTPAWHLLPGQTIKRKELHDRYGGSRQGGMSKCAKSNNVLLFSDPKTGHQHGYFDKWAEDGTFHYTGDGQTGPQTFDSLGNASTRDHVKLGLALRLFEGSRGIVRYVGEFAVDPEQPYSWGEAPETGGGPLRPVIQFHLAPVGRSTQPASVPVGCGYREADESVAPSPAQLSPSDSDLVGRNLKAHRKLQNDLAKAAAARGLDVFSPGVADPDFDLGWRLTTDELTVCEVKSLTPANETRQLRAGIGQLLDYHDRLRDRAASVRAVLWVEREPSDSRWVALCERVGITLAWPGCEDDVLA</sequence>
<organism evidence="2 3">
    <name type="scientific">Streptomyces venezuelae (strain ATCC 10712 / CBS 650.69 / DSM 40230 / JCM 4526 / NBRC 13096 / PD 04745)</name>
    <dbReference type="NCBI Taxonomy" id="953739"/>
    <lineage>
        <taxon>Bacteria</taxon>
        <taxon>Bacillati</taxon>
        <taxon>Actinomycetota</taxon>
        <taxon>Actinomycetes</taxon>
        <taxon>Kitasatosporales</taxon>
        <taxon>Streptomycetaceae</taxon>
        <taxon>Streptomyces</taxon>
    </lineage>
</organism>
<dbReference type="KEGG" id="sve:SVEN_1908"/>
<dbReference type="eggNOG" id="COG2947">
    <property type="taxonomic scope" value="Bacteria"/>
</dbReference>
<dbReference type="Proteomes" id="UP000006854">
    <property type="component" value="Chromosome"/>
</dbReference>
<name>F2RJI5_STRVP</name>
<evidence type="ECO:0000259" key="1">
    <source>
        <dbReference type="Pfam" id="PF26348"/>
    </source>
</evidence>
<evidence type="ECO:0000313" key="3">
    <source>
        <dbReference type="Proteomes" id="UP000006854"/>
    </source>
</evidence>
<dbReference type="EMBL" id="FR845719">
    <property type="protein sequence ID" value="CCA55195.1"/>
    <property type="molecule type" value="Genomic_DNA"/>
</dbReference>